<dbReference type="RefSeq" id="WP_133957807.1">
    <property type="nucleotide sequence ID" value="NZ_SORI01000010.1"/>
</dbReference>
<comment type="caution">
    <text evidence="1">The sequence shown here is derived from an EMBL/GenBank/DDBJ whole genome shotgun (WGS) entry which is preliminary data.</text>
</comment>
<dbReference type="EMBL" id="SORI01000010">
    <property type="protein sequence ID" value="TDY59967.1"/>
    <property type="molecule type" value="Genomic_DNA"/>
</dbReference>
<evidence type="ECO:0000313" key="2">
    <source>
        <dbReference type="Proteomes" id="UP000295066"/>
    </source>
</evidence>
<keyword evidence="2" id="KW-1185">Reference proteome</keyword>
<proteinExistence type="predicted"/>
<dbReference type="AlphaFoldDB" id="A0A4R8M7H4"/>
<sequence>MAAGRLVCYCFGYSREDIEKEYFSTGGSAILEKILSAKKSGTCECGVKNPAGT</sequence>
<name>A0A4R8M7H4_9BACT</name>
<evidence type="ECO:0008006" key="3">
    <source>
        <dbReference type="Google" id="ProtNLM"/>
    </source>
</evidence>
<protein>
    <recommendedName>
        <fullName evidence="3">BFD-like [2Fe-2S] binding protein</fullName>
    </recommendedName>
</protein>
<reference evidence="1 2" key="1">
    <citation type="submission" date="2019-03" db="EMBL/GenBank/DDBJ databases">
        <title>Genomic Encyclopedia of Type Strains, Phase IV (KMG-IV): sequencing the most valuable type-strain genomes for metagenomic binning, comparative biology and taxonomic classification.</title>
        <authorList>
            <person name="Goeker M."/>
        </authorList>
    </citation>
    <scope>NUCLEOTIDE SEQUENCE [LARGE SCALE GENOMIC DNA]</scope>
    <source>
        <strain evidence="1 2">DSM 25964</strain>
    </source>
</reference>
<dbReference type="OrthoDB" id="9805137at2"/>
<dbReference type="Gene3D" id="1.10.10.1100">
    <property type="entry name" value="BFD-like [2Fe-2S]-binding domain"/>
    <property type="match status" value="1"/>
</dbReference>
<dbReference type="InterPro" id="IPR041854">
    <property type="entry name" value="BFD-like_2Fe2S-bd_dom_sf"/>
</dbReference>
<gene>
    <name evidence="1" type="ORF">C8D99_110102</name>
</gene>
<organism evidence="1 2">
    <name type="scientific">Aminivibrio pyruvatiphilus</name>
    <dbReference type="NCBI Taxonomy" id="1005740"/>
    <lineage>
        <taxon>Bacteria</taxon>
        <taxon>Thermotogati</taxon>
        <taxon>Synergistota</taxon>
        <taxon>Synergistia</taxon>
        <taxon>Synergistales</taxon>
        <taxon>Aminobacteriaceae</taxon>
        <taxon>Aminivibrio</taxon>
    </lineage>
</organism>
<accession>A0A4R8M7H4</accession>
<dbReference type="Proteomes" id="UP000295066">
    <property type="component" value="Unassembled WGS sequence"/>
</dbReference>
<evidence type="ECO:0000313" key="1">
    <source>
        <dbReference type="EMBL" id="TDY59967.1"/>
    </source>
</evidence>